<evidence type="ECO:0000313" key="2">
    <source>
        <dbReference type="Proteomes" id="UP000028547"/>
    </source>
</evidence>
<dbReference type="AlphaFoldDB" id="A0A084SZ32"/>
<organism evidence="1 2">
    <name type="scientific">Archangium violaceum Cb vi76</name>
    <dbReference type="NCBI Taxonomy" id="1406225"/>
    <lineage>
        <taxon>Bacteria</taxon>
        <taxon>Pseudomonadati</taxon>
        <taxon>Myxococcota</taxon>
        <taxon>Myxococcia</taxon>
        <taxon>Myxococcales</taxon>
        <taxon>Cystobacterineae</taxon>
        <taxon>Archangiaceae</taxon>
        <taxon>Archangium</taxon>
    </lineage>
</organism>
<proteinExistence type="predicted"/>
<accession>A0A084SZ32</accession>
<protein>
    <submittedName>
        <fullName evidence="1">Uncharacterized protein</fullName>
    </submittedName>
</protein>
<sequence length="230" mass="25243">MAVRPIWVGMSRFDEVVADRSREYGGHAFAVGLLAHELTHRWGMGLEQMEPASGERWPLSSDACQCHWSAGLHLPAAFPVASLFTSQPYPESSLMGGHSYREEADGTFTREEKPYLTPAGFSWLDLYAMGLARPEEVPDTFLLADIESLGDGRLAARKVPVTLERIVAAMGPRNPSASEAQREFKLSIYLMHRGKEPDAAAVQRAESIARSLAAFFDAATGSRLKLTPAH</sequence>
<dbReference type="EMBL" id="JPMI01000043">
    <property type="protein sequence ID" value="KFA93717.1"/>
    <property type="molecule type" value="Genomic_DNA"/>
</dbReference>
<gene>
    <name evidence="1" type="ORF">Q664_07420</name>
</gene>
<reference evidence="1 2" key="1">
    <citation type="submission" date="2014-07" db="EMBL/GenBank/DDBJ databases">
        <title>Draft Genome Sequence of Gephyronic Acid Producer, Cystobacter violaceus Strain Cb vi76.</title>
        <authorList>
            <person name="Stevens D.C."/>
            <person name="Young J."/>
            <person name="Carmichael R."/>
            <person name="Tan J."/>
            <person name="Taylor R.E."/>
        </authorList>
    </citation>
    <scope>NUCLEOTIDE SEQUENCE [LARGE SCALE GENOMIC DNA]</scope>
    <source>
        <strain evidence="1 2">Cb vi76</strain>
    </source>
</reference>
<name>A0A084SZ32_9BACT</name>
<dbReference type="Proteomes" id="UP000028547">
    <property type="component" value="Unassembled WGS sequence"/>
</dbReference>
<comment type="caution">
    <text evidence="1">The sequence shown here is derived from an EMBL/GenBank/DDBJ whole genome shotgun (WGS) entry which is preliminary data.</text>
</comment>
<evidence type="ECO:0000313" key="1">
    <source>
        <dbReference type="EMBL" id="KFA93717.1"/>
    </source>
</evidence>